<keyword evidence="4" id="KW-1185">Reference proteome</keyword>
<feature type="chain" id="PRO_5010717171" description="Lipoprotein" evidence="2">
    <location>
        <begin position="25"/>
        <end position="313"/>
    </location>
</feature>
<feature type="region of interest" description="Disordered" evidence="1">
    <location>
        <begin position="118"/>
        <end position="189"/>
    </location>
</feature>
<evidence type="ECO:0000256" key="1">
    <source>
        <dbReference type="SAM" id="MobiDB-lite"/>
    </source>
</evidence>
<dbReference type="RefSeq" id="WP_084408223.1">
    <property type="nucleotide sequence ID" value="NZ_FWXR01000001.1"/>
</dbReference>
<evidence type="ECO:0000256" key="2">
    <source>
        <dbReference type="SAM" id="SignalP"/>
    </source>
</evidence>
<evidence type="ECO:0000313" key="3">
    <source>
        <dbReference type="EMBL" id="SMC35983.1"/>
    </source>
</evidence>
<dbReference type="OrthoDB" id="7374881at2"/>
<dbReference type="Proteomes" id="UP000192656">
    <property type="component" value="Unassembled WGS sequence"/>
</dbReference>
<dbReference type="EMBL" id="FWXR01000001">
    <property type="protein sequence ID" value="SMC35983.1"/>
    <property type="molecule type" value="Genomic_DNA"/>
</dbReference>
<feature type="compositionally biased region" description="Low complexity" evidence="1">
    <location>
        <begin position="118"/>
        <end position="129"/>
    </location>
</feature>
<dbReference type="PROSITE" id="PS51257">
    <property type="entry name" value="PROKAR_LIPOPROTEIN"/>
    <property type="match status" value="1"/>
</dbReference>
<sequence>MTATRRTIPRALLVCALTPAVLSACTGPDAGMGFGPDGPIPPAPIGSSSTYGAPVRVGNPVGRVSDAEMAAAQALQNEPLYQPNYASAAPAEPVYQAPTIGASQAQQNAVTRGALLAPPSAAATSEPSLQTPAAQSSRRLPRIDEEPGPAEEPALAASDDTGAAPMPDEGGGLAGQPTLQEPPTRTAALQPQGTSEVQFLPLVGAPDDKANILARSLSDAAASQRVVIRPAADGRAQVRLKGYFSTFEDGGESVLVYVWDVLDENDQRIHRIQGQERFATTGGDPWAGVDKSIFDKVAATTLQEARAFQAGTG</sequence>
<protein>
    <recommendedName>
        <fullName evidence="5">Lipoprotein</fullName>
    </recommendedName>
</protein>
<keyword evidence="2" id="KW-0732">Signal</keyword>
<reference evidence="3 4" key="1">
    <citation type="submission" date="2017-04" db="EMBL/GenBank/DDBJ databases">
        <authorList>
            <person name="Afonso C.L."/>
            <person name="Miller P.J."/>
            <person name="Scott M.A."/>
            <person name="Spackman E."/>
            <person name="Goraichik I."/>
            <person name="Dimitrov K.M."/>
            <person name="Suarez D.L."/>
            <person name="Swayne D.E."/>
        </authorList>
    </citation>
    <scope>NUCLEOTIDE SEQUENCE [LARGE SCALE GENOMIC DNA]</scope>
    <source>
        <strain evidence="3 4">CGMCC 1.10972</strain>
    </source>
</reference>
<name>A0A1W1YIL3_9HYPH</name>
<gene>
    <name evidence="3" type="ORF">SAMN06297251_101347</name>
</gene>
<evidence type="ECO:0000313" key="4">
    <source>
        <dbReference type="Proteomes" id="UP000192656"/>
    </source>
</evidence>
<evidence type="ECO:0008006" key="5">
    <source>
        <dbReference type="Google" id="ProtNLM"/>
    </source>
</evidence>
<organism evidence="3 4">
    <name type="scientific">Fulvimarina manganoxydans</name>
    <dbReference type="NCBI Taxonomy" id="937218"/>
    <lineage>
        <taxon>Bacteria</taxon>
        <taxon>Pseudomonadati</taxon>
        <taxon>Pseudomonadota</taxon>
        <taxon>Alphaproteobacteria</taxon>
        <taxon>Hyphomicrobiales</taxon>
        <taxon>Aurantimonadaceae</taxon>
        <taxon>Fulvimarina</taxon>
    </lineage>
</organism>
<dbReference type="AlphaFoldDB" id="A0A1W1YIL3"/>
<feature type="signal peptide" evidence="2">
    <location>
        <begin position="1"/>
        <end position="24"/>
    </location>
</feature>
<feature type="compositionally biased region" description="Polar residues" evidence="1">
    <location>
        <begin position="177"/>
        <end position="189"/>
    </location>
</feature>
<accession>A0A1W1YIL3</accession>
<dbReference type="STRING" id="937218.SAMN06297251_101347"/>
<proteinExistence type="predicted"/>